<dbReference type="EMBL" id="JASOOE010000001">
    <property type="protein sequence ID" value="MDK7186400.1"/>
    <property type="molecule type" value="Genomic_DNA"/>
</dbReference>
<dbReference type="InterPro" id="IPR023828">
    <property type="entry name" value="Peptidase_S8_Ser-AS"/>
</dbReference>
<keyword evidence="4 13" id="KW-0732">Signal</keyword>
<dbReference type="InterPro" id="IPR023827">
    <property type="entry name" value="Peptidase_S8_Asp-AS"/>
</dbReference>
<dbReference type="RefSeq" id="WP_285065108.1">
    <property type="nucleotide sequence ID" value="NZ_JASOOE010000001.1"/>
</dbReference>
<evidence type="ECO:0000256" key="12">
    <source>
        <dbReference type="SAM" id="MobiDB-lite"/>
    </source>
</evidence>
<evidence type="ECO:0000256" key="4">
    <source>
        <dbReference type="ARBA" id="ARBA00022729"/>
    </source>
</evidence>
<dbReference type="InterPro" id="IPR036852">
    <property type="entry name" value="Peptidase_S8/S53_dom_sf"/>
</dbReference>
<dbReference type="PANTHER" id="PTHR43399:SF4">
    <property type="entry name" value="CELL WALL-ASSOCIATED PROTEASE"/>
    <property type="match status" value="1"/>
</dbReference>
<dbReference type="InterPro" id="IPR000209">
    <property type="entry name" value="Peptidase_S8/S53_dom"/>
</dbReference>
<dbReference type="PANTHER" id="PTHR43399">
    <property type="entry name" value="SUBTILISIN-RELATED"/>
    <property type="match status" value="1"/>
</dbReference>
<keyword evidence="7 9" id="KW-0720">Serine protease</keyword>
<gene>
    <name evidence="17" type="ORF">QP433_00215</name>
</gene>
<feature type="signal peptide" evidence="13">
    <location>
        <begin position="1"/>
        <end position="28"/>
    </location>
</feature>
<proteinExistence type="inferred from homology"/>
<dbReference type="InterPro" id="IPR051048">
    <property type="entry name" value="Peptidase_S8/S53_subtilisin"/>
</dbReference>
<dbReference type="Gene3D" id="3.50.30.30">
    <property type="match status" value="1"/>
</dbReference>
<feature type="domain" description="PA" evidence="15">
    <location>
        <begin position="539"/>
        <end position="613"/>
    </location>
</feature>
<dbReference type="GO" id="GO:0006508">
    <property type="term" value="P:proteolysis"/>
    <property type="evidence" value="ECO:0007669"/>
    <property type="project" value="UniProtKB-KW"/>
</dbReference>
<feature type="compositionally biased region" description="Polar residues" evidence="12">
    <location>
        <begin position="43"/>
        <end position="58"/>
    </location>
</feature>
<feature type="compositionally biased region" description="Low complexity" evidence="12">
    <location>
        <begin position="1671"/>
        <end position="1687"/>
    </location>
</feature>
<evidence type="ECO:0000256" key="8">
    <source>
        <dbReference type="PIRSR" id="PIRSR615500-1"/>
    </source>
</evidence>
<feature type="coiled-coil region" evidence="11">
    <location>
        <begin position="1472"/>
        <end position="1506"/>
    </location>
</feature>
<feature type="region of interest" description="Disordered" evidence="12">
    <location>
        <begin position="91"/>
        <end position="150"/>
    </location>
</feature>
<dbReference type="Pfam" id="PF00082">
    <property type="entry name" value="Peptidase_S8"/>
    <property type="match status" value="1"/>
</dbReference>
<dbReference type="InterPro" id="IPR015500">
    <property type="entry name" value="Peptidase_S8_subtilisin-rel"/>
</dbReference>
<evidence type="ECO:0000256" key="13">
    <source>
        <dbReference type="SAM" id="SignalP"/>
    </source>
</evidence>
<evidence type="ECO:0000313" key="18">
    <source>
        <dbReference type="Proteomes" id="UP001229251"/>
    </source>
</evidence>
<dbReference type="Pfam" id="PF06280">
    <property type="entry name" value="fn3_5"/>
    <property type="match status" value="1"/>
</dbReference>
<accession>A0AAJ1Q2Q9</accession>
<evidence type="ECO:0000256" key="10">
    <source>
        <dbReference type="RuleBase" id="RU003355"/>
    </source>
</evidence>
<keyword evidence="3 9" id="KW-0645">Protease</keyword>
<dbReference type="Gene3D" id="2.60.40.4070">
    <property type="match status" value="1"/>
</dbReference>
<feature type="region of interest" description="Disordered" evidence="12">
    <location>
        <begin position="1148"/>
        <end position="1208"/>
    </location>
</feature>
<feature type="domain" description="C5a peptidase/Subtilisin-like protease SBT2-like Fn3-like" evidence="16">
    <location>
        <begin position="781"/>
        <end position="884"/>
    </location>
</feature>
<feature type="active site" description="Charge relay system" evidence="8 9">
    <location>
        <position position="286"/>
    </location>
</feature>
<evidence type="ECO:0000256" key="1">
    <source>
        <dbReference type="ARBA" id="ARBA00011073"/>
    </source>
</evidence>
<feature type="compositionally biased region" description="Basic and acidic residues" evidence="12">
    <location>
        <begin position="1650"/>
        <end position="1664"/>
    </location>
</feature>
<keyword evidence="2" id="KW-0964">Secreted</keyword>
<evidence type="ECO:0000256" key="3">
    <source>
        <dbReference type="ARBA" id="ARBA00022670"/>
    </source>
</evidence>
<evidence type="ECO:0000259" key="14">
    <source>
        <dbReference type="Pfam" id="PF00082"/>
    </source>
</evidence>
<dbReference type="PROSITE" id="PS51892">
    <property type="entry name" value="SUBTILASE"/>
    <property type="match status" value="1"/>
</dbReference>
<keyword evidence="6 9" id="KW-0378">Hydrolase</keyword>
<comment type="similarity">
    <text evidence="1 9 10">Belongs to the peptidase S8 family.</text>
</comment>
<dbReference type="PROSITE" id="PS00136">
    <property type="entry name" value="SUBTILASE_ASP"/>
    <property type="match status" value="1"/>
</dbReference>
<evidence type="ECO:0000256" key="11">
    <source>
        <dbReference type="SAM" id="Coils"/>
    </source>
</evidence>
<sequence length="1789" mass="198027">MKKRPQTISWLLLSSMLLMSMATGRVQATDLPQAEGIEVSQDLPITSPLNDQVDLDSSQEIHEKDTPAPAVAEGDPASLPVQSDLEAQASNEAPLQVEEDAVQATSSEVTETSLPEEKSVAGQASEEAAESSLEGTASTEQSTDAQTESVEAEDLAVIVELNSDTALDKADYADKEAFNAASQLAKSRIQAQIELVKGLMKDRGFDLKVDYDYSTAFAGFSTRTSKQAVDILKTLKEVKAVTEQGAIQAPKQGTQMLNSSDQTGLDQLLPHGIDYQGENMVVSVIDTGVDPDHKDLVLEDSVEKRYDKETMEAKIKELNLPGQWLSNKIPYAYNYADRNQIVKDTNEHGLHVAGTIGANGDLENGGIKGVAPHVQLLVMKAFSNDQLTSVVYTDIYLKAIDDSIKLGADVINMSLGSMAGFSTDALSPLNQMFKKAREHGIVIAVAAGNDHNNSWIGNNYPDYPEYNNLDKNPDQGLVGSPASEENSLSVASFENNKLMSNYLDYKDSNQQENLMGTNPAEEIYHNDYHSIVLKDLGKEEEYAADEDLTGKYVLIQRGQSSFGEKYRIAIEKGAAGVVIYDNAEADFAMNMIGIDVQADKPVMFIRMKDGLKLKEAILNGMNPQVRIPKGQTSLPSPKAGDLSDFSSWGPTGNLSLKPEIAAPGGNIYSLMSDNRYQTMSGTSMATPHIAGLSALLLQHLYQEGILKRGDQGQPDPRAAEMLKLILMNTAVPKDNKAKADASYYGPSQQGAGMVNIYKAILNRVLVTAQNDHDQVADGKLEIGQVQDEFQAKLQVENTGKIDAEYTVEYILLASQVDGSGRYTETNALAQKSALGRISVAAGQKLDLNYTLSTFDVPNQQLVEGYFFFHSANEALYPSLSLPFLGFKGDWSAPHFVDEIHDFTKNPREESNFKPIDYPNGGTDKTSFVISNPKGGYDYWNAFKVDDKRYVFVNTWKQVNNGPNEVVPVVSFLRNATDVHYLIKDQEGRVIRQLMIDNKVWKAGRIYQNQYAFLSKLDAAAWDLTNILGQKVAEGSYIYEINGVIDYPGAKRQVYQYEIIVDNTRPLVETQLDNDQLQVKMTDQGSGLTGVEIYHPGSDQWFGWIPIDRERKARTLHEEVTYHLDELLGDLWGEFELLVYDNSGNVTSLMINRGEDPNPPADQEEDPGQEESNQPQEPGQPGQEEDKVDRNPVQLPSQQEGPYTNQAGVTTQELPKIKLINPNYYLANNKESGLIEFNGELMNFKEIHDLQVNLLDDQGRVVLANLSYELVKVHTQNASKDLDSTVFEFAGKADLHQTDKGVSGVVSGQYWLDVTVYTLSEKDHLVSHNIKRQFRLDGQRPIFKSIQQVASDRPGYVAFEIDYQENMNYLELWANNHLLERLDATFLTLEPWELKGKKTYYIPDQVIGTELNFKAYDDAQGNESIQTLLVQDLPLKEAEEEPEPQPEEPQVPGEESPSPSEEAGLQDAKAALKAKIRQDYDLTEAQIKELDQAIEAAKTNAELIDARIIPRAQAFEDSQAQTPEEPEVPGEESPSPSEEAGLQDAKAALKAKIRQDYDLTEAQIKELDQAIEAAKTNAELIDAHIIPRAQAFEDSQAQTPKEPEVPGEEEPQPEEPQVPGEENPSPAEETGEAEENQPSCETKDEEEADLDQNHQSDREDSRKPALDGNKNQSSVSESQTSQTSKQVTHPSKAQASLVPLKANRTSSKKATGQAAKEAKKAKASDDVFDRLVAGLLKEARPQEKDNLLALLIARLCQVAANKPSKTGYWHWLWQLYYTYKQIELALLAWI</sequence>
<dbReference type="InterPro" id="IPR003137">
    <property type="entry name" value="PA_domain"/>
</dbReference>
<dbReference type="SUPFAM" id="SSF52743">
    <property type="entry name" value="Subtilisin-like"/>
    <property type="match status" value="1"/>
</dbReference>
<evidence type="ECO:0000256" key="5">
    <source>
        <dbReference type="ARBA" id="ARBA00022737"/>
    </source>
</evidence>
<evidence type="ECO:0000313" key="17">
    <source>
        <dbReference type="EMBL" id="MDK7186400.1"/>
    </source>
</evidence>
<feature type="compositionally biased region" description="Polar residues" evidence="12">
    <location>
        <begin position="103"/>
        <end position="113"/>
    </location>
</feature>
<dbReference type="Pfam" id="PF02225">
    <property type="entry name" value="PA"/>
    <property type="match status" value="1"/>
</dbReference>
<dbReference type="GO" id="GO:0004252">
    <property type="term" value="F:serine-type endopeptidase activity"/>
    <property type="evidence" value="ECO:0007669"/>
    <property type="project" value="UniProtKB-UniRule"/>
</dbReference>
<dbReference type="InterPro" id="IPR046450">
    <property type="entry name" value="PA_dom_sf"/>
</dbReference>
<dbReference type="GO" id="GO:0016020">
    <property type="term" value="C:membrane"/>
    <property type="evidence" value="ECO:0007669"/>
    <property type="project" value="InterPro"/>
</dbReference>
<dbReference type="CDD" id="cd07475">
    <property type="entry name" value="Peptidases_S8_C5a_Peptidase"/>
    <property type="match status" value="1"/>
</dbReference>
<reference evidence="17" key="1">
    <citation type="submission" date="2023-05" db="EMBL/GenBank/DDBJ databases">
        <title>Cataloging the Phylogenetic Diversity of Human Bladder Bacteria.</title>
        <authorList>
            <person name="Du J."/>
        </authorList>
    </citation>
    <scope>NUCLEOTIDE SEQUENCE</scope>
    <source>
        <strain evidence="17">UMB1231</strain>
    </source>
</reference>
<feature type="chain" id="PRO_5042501156" evidence="13">
    <location>
        <begin position="29"/>
        <end position="1789"/>
    </location>
</feature>
<organism evidence="17 18">
    <name type="scientific">Facklamia hominis</name>
    <dbReference type="NCBI Taxonomy" id="178214"/>
    <lineage>
        <taxon>Bacteria</taxon>
        <taxon>Bacillati</taxon>
        <taxon>Bacillota</taxon>
        <taxon>Bacilli</taxon>
        <taxon>Lactobacillales</taxon>
        <taxon>Aerococcaceae</taxon>
        <taxon>Facklamia</taxon>
    </lineage>
</organism>
<dbReference type="Gene3D" id="2.60.40.1710">
    <property type="entry name" value="Subtilisin-like superfamily"/>
    <property type="match status" value="1"/>
</dbReference>
<dbReference type="SUPFAM" id="SSF52025">
    <property type="entry name" value="PA domain"/>
    <property type="match status" value="1"/>
</dbReference>
<dbReference type="Gene3D" id="3.40.50.200">
    <property type="entry name" value="Peptidase S8/S53 domain"/>
    <property type="match status" value="1"/>
</dbReference>
<protein>
    <submittedName>
        <fullName evidence="17">S8 family serine peptidase</fullName>
    </submittedName>
</protein>
<dbReference type="PRINTS" id="PR00723">
    <property type="entry name" value="SUBTILISIN"/>
</dbReference>
<evidence type="ECO:0000256" key="9">
    <source>
        <dbReference type="PROSITE-ProRule" id="PRU01240"/>
    </source>
</evidence>
<feature type="region of interest" description="Disordered" evidence="12">
    <location>
        <begin position="39"/>
        <end position="77"/>
    </location>
</feature>
<evidence type="ECO:0000256" key="7">
    <source>
        <dbReference type="ARBA" id="ARBA00022825"/>
    </source>
</evidence>
<feature type="region of interest" description="Disordered" evidence="12">
    <location>
        <begin position="1516"/>
        <end position="1545"/>
    </location>
</feature>
<dbReference type="InterPro" id="IPR010435">
    <property type="entry name" value="C5a/SBT2-like_Fn3"/>
</dbReference>
<feature type="region of interest" description="Disordered" evidence="12">
    <location>
        <begin position="1435"/>
        <end position="1467"/>
    </location>
</feature>
<dbReference type="Proteomes" id="UP001229251">
    <property type="component" value="Unassembled WGS sequence"/>
</dbReference>
<feature type="compositionally biased region" description="Low complexity" evidence="12">
    <location>
        <begin position="1447"/>
        <end position="1462"/>
    </location>
</feature>
<feature type="compositionally biased region" description="Polar residues" evidence="12">
    <location>
        <begin position="1193"/>
        <end position="1208"/>
    </location>
</feature>
<feature type="compositionally biased region" description="Low complexity" evidence="12">
    <location>
        <begin position="1169"/>
        <end position="1181"/>
    </location>
</feature>
<keyword evidence="5" id="KW-0677">Repeat</keyword>
<feature type="active site" description="Charge relay system" evidence="8 9">
    <location>
        <position position="348"/>
    </location>
</feature>
<dbReference type="PROSITE" id="PS00138">
    <property type="entry name" value="SUBTILASE_SER"/>
    <property type="match status" value="1"/>
</dbReference>
<comment type="caution">
    <text evidence="17">The sequence shown here is derived from an EMBL/GenBank/DDBJ whole genome shotgun (WGS) entry which is preliminary data.</text>
</comment>
<evidence type="ECO:0000259" key="16">
    <source>
        <dbReference type="Pfam" id="PF06280"/>
    </source>
</evidence>
<keyword evidence="11" id="KW-0175">Coiled coil</keyword>
<dbReference type="InterPro" id="IPR034216">
    <property type="entry name" value="C5a_Peptidase"/>
</dbReference>
<evidence type="ECO:0000256" key="2">
    <source>
        <dbReference type="ARBA" id="ARBA00022525"/>
    </source>
</evidence>
<feature type="domain" description="Peptidase S8/S53" evidence="14">
    <location>
        <begin position="277"/>
        <end position="736"/>
    </location>
</feature>
<feature type="coiled-coil region" evidence="11">
    <location>
        <begin position="1549"/>
        <end position="1576"/>
    </location>
</feature>
<feature type="compositionally biased region" description="Low complexity" evidence="12">
    <location>
        <begin position="120"/>
        <end position="140"/>
    </location>
</feature>
<feature type="region of interest" description="Disordered" evidence="12">
    <location>
        <begin position="1584"/>
        <end position="1720"/>
    </location>
</feature>
<feature type="active site" description="Charge relay system" evidence="8 9">
    <location>
        <position position="683"/>
    </location>
</feature>
<evidence type="ECO:0000256" key="6">
    <source>
        <dbReference type="ARBA" id="ARBA00022801"/>
    </source>
</evidence>
<evidence type="ECO:0000259" key="15">
    <source>
        <dbReference type="Pfam" id="PF02225"/>
    </source>
</evidence>
<name>A0AAJ1Q2Q9_9LACT</name>